<reference evidence="1 2" key="1">
    <citation type="submission" date="2018-05" db="EMBL/GenBank/DDBJ databases">
        <title>Animal gut microbial communities from fecal samples from Wisconsin, USA.</title>
        <authorList>
            <person name="Neumann A."/>
        </authorList>
    </citation>
    <scope>NUCLEOTIDE SEQUENCE [LARGE SCALE GENOMIC DNA]</scope>
    <source>
        <strain evidence="1 2">UWS4</strain>
    </source>
</reference>
<gene>
    <name evidence="1" type="ORF">B0H50_10235</name>
</gene>
<evidence type="ECO:0000313" key="1">
    <source>
        <dbReference type="EMBL" id="PWL03864.1"/>
    </source>
</evidence>
<dbReference type="Proteomes" id="UP000245523">
    <property type="component" value="Unassembled WGS sequence"/>
</dbReference>
<keyword evidence="2" id="KW-1185">Reference proteome</keyword>
<accession>A0ABX5LN63</accession>
<name>A0ABX5LN63_9BACT</name>
<dbReference type="RefSeq" id="WP_106197623.1">
    <property type="nucleotide sequence ID" value="NZ_QGHD01000002.1"/>
</dbReference>
<dbReference type="EMBL" id="QGHD01000002">
    <property type="protein sequence ID" value="PWL03864.1"/>
    <property type="molecule type" value="Genomic_DNA"/>
</dbReference>
<comment type="caution">
    <text evidence="1">The sequence shown here is derived from an EMBL/GenBank/DDBJ whole genome shotgun (WGS) entry which is preliminary data.</text>
</comment>
<proteinExistence type="predicted"/>
<sequence>MKINLYAIIASLEKTLKNKGVPFKEGFPLVPSQMLVDEIPEDILPHPNHLKAKNPSKTLICNFSQDDLLYLSLKELDKRIAIWKNFMGICGFDFSARIGDEEVSQDLYLYINKLLDSYVALNGIKILPNFRIAGSISSLNVLRIYPSKSSFAVGTWLWRK</sequence>
<protein>
    <submittedName>
        <fullName evidence="1">Uncharacterized protein</fullName>
    </submittedName>
</protein>
<organism evidence="1 2">
    <name type="scientific">Hallerella porci</name>
    <dbReference type="NCBI Taxonomy" id="1945871"/>
    <lineage>
        <taxon>Bacteria</taxon>
        <taxon>Pseudomonadati</taxon>
        <taxon>Fibrobacterota</taxon>
        <taxon>Fibrobacteria</taxon>
        <taxon>Fibrobacterales</taxon>
        <taxon>Fibrobacteraceae</taxon>
        <taxon>Hallerella</taxon>
    </lineage>
</organism>
<evidence type="ECO:0000313" key="2">
    <source>
        <dbReference type="Proteomes" id="UP000245523"/>
    </source>
</evidence>